<dbReference type="SUPFAM" id="SSF63707">
    <property type="entry name" value="Ganglioside M2 (gm2) activator"/>
    <property type="match status" value="1"/>
</dbReference>
<dbReference type="Gene3D" id="2.70.220.10">
    <property type="entry name" value="Ganglioside GM2 activator"/>
    <property type="match status" value="1"/>
</dbReference>
<dbReference type="eggNOG" id="ENOG502S05S">
    <property type="taxonomic scope" value="Eukaryota"/>
</dbReference>
<feature type="chain" id="PRO_5010980911" description="MD-2-related lipid-recognition domain-containing protein" evidence="2">
    <location>
        <begin position="27"/>
        <end position="226"/>
    </location>
</feature>
<dbReference type="GO" id="GO:0006869">
    <property type="term" value="P:lipid transport"/>
    <property type="evidence" value="ECO:0000318"/>
    <property type="project" value="GO_Central"/>
</dbReference>
<dbReference type="GO" id="GO:0006689">
    <property type="term" value="P:ganglioside catabolic process"/>
    <property type="evidence" value="ECO:0000318"/>
    <property type="project" value="GO_Central"/>
</dbReference>
<dbReference type="GO" id="GO:0009898">
    <property type="term" value="C:cytoplasmic side of plasma membrane"/>
    <property type="evidence" value="ECO:0000318"/>
    <property type="project" value="GO_Central"/>
</dbReference>
<keyword evidence="1 2" id="KW-0732">Signal</keyword>
<evidence type="ECO:0000259" key="3">
    <source>
        <dbReference type="SMART" id="SM00737"/>
    </source>
</evidence>
<accession>T1FSK1</accession>
<dbReference type="KEGG" id="hro:HELRODRAFT_191068"/>
<feature type="domain" description="MD-2-related lipid-recognition" evidence="3">
    <location>
        <begin position="59"/>
        <end position="223"/>
    </location>
</feature>
<dbReference type="PANTHER" id="PTHR17357:SF0">
    <property type="entry name" value="GANGLIOSIDE GM2 ACTIVATOR"/>
    <property type="match status" value="1"/>
</dbReference>
<organism evidence="5 6">
    <name type="scientific">Helobdella robusta</name>
    <name type="common">Californian leech</name>
    <dbReference type="NCBI Taxonomy" id="6412"/>
    <lineage>
        <taxon>Eukaryota</taxon>
        <taxon>Metazoa</taxon>
        <taxon>Spiralia</taxon>
        <taxon>Lophotrochozoa</taxon>
        <taxon>Annelida</taxon>
        <taxon>Clitellata</taxon>
        <taxon>Hirudinea</taxon>
        <taxon>Rhynchobdellida</taxon>
        <taxon>Glossiphoniidae</taxon>
        <taxon>Helobdella</taxon>
    </lineage>
</organism>
<dbReference type="RefSeq" id="XP_009014511.1">
    <property type="nucleotide sequence ID" value="XM_009016263.1"/>
</dbReference>
<dbReference type="OMA" id="CHCPFRA"/>
<reference evidence="6" key="1">
    <citation type="submission" date="2012-12" db="EMBL/GenBank/DDBJ databases">
        <authorList>
            <person name="Hellsten U."/>
            <person name="Grimwood J."/>
            <person name="Chapman J.A."/>
            <person name="Shapiro H."/>
            <person name="Aerts A."/>
            <person name="Otillar R.P."/>
            <person name="Terry A.Y."/>
            <person name="Boore J.L."/>
            <person name="Simakov O."/>
            <person name="Marletaz F."/>
            <person name="Cho S.-J."/>
            <person name="Edsinger-Gonzales E."/>
            <person name="Havlak P."/>
            <person name="Kuo D.-H."/>
            <person name="Larsson T."/>
            <person name="Lv J."/>
            <person name="Arendt D."/>
            <person name="Savage R."/>
            <person name="Osoegawa K."/>
            <person name="de Jong P."/>
            <person name="Lindberg D.R."/>
            <person name="Seaver E.C."/>
            <person name="Weisblat D.A."/>
            <person name="Putnam N.H."/>
            <person name="Grigoriev I.V."/>
            <person name="Rokhsar D.S."/>
        </authorList>
    </citation>
    <scope>NUCLEOTIDE SEQUENCE</scope>
</reference>
<gene>
    <name evidence="5" type="primary">20211798</name>
    <name evidence="4" type="ORF">HELRODRAFT_191068</name>
</gene>
<evidence type="ECO:0000256" key="2">
    <source>
        <dbReference type="SAM" id="SignalP"/>
    </source>
</evidence>
<dbReference type="CTD" id="20211798"/>
<reference evidence="5" key="3">
    <citation type="submission" date="2015-06" db="UniProtKB">
        <authorList>
            <consortium name="EnsemblMetazoa"/>
        </authorList>
    </citation>
    <scope>IDENTIFICATION</scope>
</reference>
<dbReference type="InParanoid" id="T1FSK1"/>
<dbReference type="EMBL" id="AMQM01003552">
    <property type="status" value="NOT_ANNOTATED_CDS"/>
    <property type="molecule type" value="Genomic_DNA"/>
</dbReference>
<dbReference type="AlphaFoldDB" id="T1FSK1"/>
<proteinExistence type="predicted"/>
<dbReference type="OrthoDB" id="6409159at2759"/>
<dbReference type="GeneID" id="20211798"/>
<dbReference type="PANTHER" id="PTHR17357">
    <property type="entry name" value="GM2 GANGLIOSIDE ACTIVATOR PROTEIN"/>
    <property type="match status" value="1"/>
</dbReference>
<dbReference type="GO" id="GO:0005319">
    <property type="term" value="F:lipid transporter activity"/>
    <property type="evidence" value="ECO:0000318"/>
    <property type="project" value="GO_Central"/>
</dbReference>
<dbReference type="Pfam" id="PF02221">
    <property type="entry name" value="E1_DerP2_DerF2"/>
    <property type="match status" value="1"/>
</dbReference>
<sequence>MNLFLLAGEVFFLAFLFASKYSAVDGTYEIDERFRQLVIKYSKMTRNKNSGLKLRDFSWEDCGDSTFAARFKSISVSPDPIHLPGNITVSGKGTLSRSISSPILASVVLKKKIIVWVEVPCIEHSGSCTYGDICQLLHHLPCSSSSNNNDKYYYNNFNGDVGGNGSPNFSCQCPFAEGSYDIPPMTFAIFDPKIPSILLDGQFQVTVHLYDAIGEIACLHSHFTVE</sequence>
<dbReference type="InterPro" id="IPR003172">
    <property type="entry name" value="ML_dom"/>
</dbReference>
<protein>
    <recommendedName>
        <fullName evidence="3">MD-2-related lipid-recognition domain-containing protein</fullName>
    </recommendedName>
</protein>
<name>T1FSK1_HELRO</name>
<evidence type="ECO:0000313" key="4">
    <source>
        <dbReference type="EMBL" id="ESO07133.1"/>
    </source>
</evidence>
<dbReference type="Proteomes" id="UP000015101">
    <property type="component" value="Unassembled WGS sequence"/>
</dbReference>
<dbReference type="GO" id="GO:0008047">
    <property type="term" value="F:enzyme activator activity"/>
    <property type="evidence" value="ECO:0007669"/>
    <property type="project" value="InterPro"/>
</dbReference>
<dbReference type="EMBL" id="KB096222">
    <property type="protein sequence ID" value="ESO07133.1"/>
    <property type="molecule type" value="Genomic_DNA"/>
</dbReference>
<reference evidence="4 6" key="2">
    <citation type="journal article" date="2013" name="Nature">
        <title>Insights into bilaterian evolution from three spiralian genomes.</title>
        <authorList>
            <person name="Simakov O."/>
            <person name="Marletaz F."/>
            <person name="Cho S.J."/>
            <person name="Edsinger-Gonzales E."/>
            <person name="Havlak P."/>
            <person name="Hellsten U."/>
            <person name="Kuo D.H."/>
            <person name="Larsson T."/>
            <person name="Lv J."/>
            <person name="Arendt D."/>
            <person name="Savage R."/>
            <person name="Osoegawa K."/>
            <person name="de Jong P."/>
            <person name="Grimwood J."/>
            <person name="Chapman J.A."/>
            <person name="Shapiro H."/>
            <person name="Aerts A."/>
            <person name="Otillar R.P."/>
            <person name="Terry A.Y."/>
            <person name="Boore J.L."/>
            <person name="Grigoriev I.V."/>
            <person name="Lindberg D.R."/>
            <person name="Seaver E.C."/>
            <person name="Weisblat D.A."/>
            <person name="Putnam N.H."/>
            <person name="Rokhsar D.S."/>
        </authorList>
    </citation>
    <scope>NUCLEOTIDE SEQUENCE</scope>
</reference>
<feature type="signal peptide" evidence="2">
    <location>
        <begin position="1"/>
        <end position="26"/>
    </location>
</feature>
<evidence type="ECO:0000256" key="1">
    <source>
        <dbReference type="ARBA" id="ARBA00022729"/>
    </source>
</evidence>
<evidence type="ECO:0000313" key="5">
    <source>
        <dbReference type="EnsemblMetazoa" id="HelroP191068"/>
    </source>
</evidence>
<dbReference type="InterPro" id="IPR036846">
    <property type="entry name" value="GM2-AP_sf"/>
</dbReference>
<dbReference type="EnsemblMetazoa" id="HelroT191068">
    <property type="protein sequence ID" value="HelroP191068"/>
    <property type="gene ID" value="HelroG191068"/>
</dbReference>
<dbReference type="InterPro" id="IPR028996">
    <property type="entry name" value="GM2-AP"/>
</dbReference>
<keyword evidence="6" id="KW-1185">Reference proteome</keyword>
<dbReference type="SMART" id="SM00737">
    <property type="entry name" value="ML"/>
    <property type="match status" value="1"/>
</dbReference>
<dbReference type="HOGENOM" id="CLU_108261_0_0_1"/>
<evidence type="ECO:0000313" key="6">
    <source>
        <dbReference type="Proteomes" id="UP000015101"/>
    </source>
</evidence>
<dbReference type="STRING" id="6412.T1FSK1"/>